<dbReference type="AlphaFoldDB" id="A0A7D6C5H8"/>
<accession>A0A7D6C5H8</accession>
<organism evidence="3">
    <name type="scientific">Micromonospora carbonacea</name>
    <dbReference type="NCBI Taxonomy" id="47853"/>
    <lineage>
        <taxon>Bacteria</taxon>
        <taxon>Bacillati</taxon>
        <taxon>Actinomycetota</taxon>
        <taxon>Actinomycetes</taxon>
        <taxon>Micromonosporales</taxon>
        <taxon>Micromonosporaceae</taxon>
        <taxon>Micromonospora</taxon>
    </lineage>
</organism>
<dbReference type="Gene3D" id="3.30.370.10">
    <property type="entry name" value="Barstar-like"/>
    <property type="match status" value="1"/>
</dbReference>
<dbReference type="EMBL" id="CP058905">
    <property type="protein sequence ID" value="QLJ96527.1"/>
    <property type="molecule type" value="Genomic_DNA"/>
</dbReference>
<evidence type="ECO:0000313" key="3">
    <source>
        <dbReference type="EMBL" id="QLJ96527.1"/>
    </source>
</evidence>
<proteinExistence type="inferred from homology"/>
<evidence type="ECO:0000256" key="1">
    <source>
        <dbReference type="ARBA" id="ARBA00006845"/>
    </source>
</evidence>
<protein>
    <submittedName>
        <fullName evidence="3">Barstar family protein</fullName>
    </submittedName>
</protein>
<gene>
    <name evidence="3" type="ORF">HZU44_16400</name>
</gene>
<dbReference type="SUPFAM" id="SSF52038">
    <property type="entry name" value="Barstar-related"/>
    <property type="match status" value="1"/>
</dbReference>
<comment type="similarity">
    <text evidence="1">Belongs to the barstar family.</text>
</comment>
<dbReference type="InterPro" id="IPR035905">
    <property type="entry name" value="Barstar-like_sf"/>
</dbReference>
<sequence length="137" mass="14458">MTEGYAPGLPSWLGITAAGPANAPGERAVLSAVTARSRVALFATLVDALDLPGYVGRNWDALADSLRDRLDAGPLTLVVDDATQLLADEPVGHLGLLLAVLGDAAGDAPHPLRVVLRETPDRVPDLRRRTARALPRR</sequence>
<dbReference type="Pfam" id="PF01337">
    <property type="entry name" value="Barstar"/>
    <property type="match status" value="1"/>
</dbReference>
<dbReference type="InterPro" id="IPR000468">
    <property type="entry name" value="Barstar"/>
</dbReference>
<name>A0A7D6C5H8_9ACTN</name>
<reference evidence="3" key="1">
    <citation type="submission" date="2020-08" db="EMBL/GenBank/DDBJ databases">
        <title>A bifunctional nitrone conjugated secondary metabolite targeting the ribosome.</title>
        <authorList>
            <person name="Limbrick E.M."/>
            <person name="Graf M."/>
            <person name="Derewacz D.K."/>
            <person name="Nguyen F."/>
            <person name="Spraggins J.M."/>
            <person name="Wieland M."/>
            <person name="Ynigez-Gutierrez A.E."/>
            <person name="Reisman B.J."/>
            <person name="Zinshteyn B."/>
            <person name="McCulloch K."/>
            <person name="Iverson T.M."/>
            <person name="Green R."/>
            <person name="Wilson D.N."/>
            <person name="Bachmann B.O."/>
        </authorList>
    </citation>
    <scope>NUCLEOTIDE SEQUENCE</scope>
    <source>
        <strain evidence="3">Africana</strain>
    </source>
</reference>
<evidence type="ECO:0000259" key="2">
    <source>
        <dbReference type="Pfam" id="PF01337"/>
    </source>
</evidence>
<feature type="domain" description="Barstar (barnase inhibitor)" evidence="2">
    <location>
        <begin position="30"/>
        <end position="116"/>
    </location>
</feature>